<evidence type="ECO:0000256" key="3">
    <source>
        <dbReference type="SAM" id="MobiDB-lite"/>
    </source>
</evidence>
<feature type="region of interest" description="Disordered" evidence="3">
    <location>
        <begin position="1"/>
        <end position="20"/>
    </location>
</feature>
<dbReference type="SUPFAM" id="SSF52172">
    <property type="entry name" value="CheY-like"/>
    <property type="match status" value="1"/>
</dbReference>
<dbReference type="Proteomes" id="UP000037660">
    <property type="component" value="Unassembled WGS sequence"/>
</dbReference>
<dbReference type="InterPro" id="IPR001789">
    <property type="entry name" value="Sig_transdc_resp-reg_receiver"/>
</dbReference>
<evidence type="ECO:0000313" key="5">
    <source>
        <dbReference type="EMBL" id="GAP36627.1"/>
    </source>
</evidence>
<keyword evidence="6" id="KW-1185">Reference proteome</keyword>
<dbReference type="EMBL" id="BBYR01000037">
    <property type="protein sequence ID" value="GAP36627.1"/>
    <property type="molecule type" value="Genomic_DNA"/>
</dbReference>
<reference evidence="6" key="1">
    <citation type="submission" date="2015-07" db="EMBL/GenBank/DDBJ databases">
        <title>Discovery of a poly(ethylene terephthalate assimilation.</title>
        <authorList>
            <person name="Yoshida S."/>
            <person name="Hiraga K."/>
            <person name="Takehana T."/>
            <person name="Taniguchi I."/>
            <person name="Yamaji H."/>
            <person name="Maeda Y."/>
            <person name="Toyohara K."/>
            <person name="Miyamoto K."/>
            <person name="Kimura Y."/>
            <person name="Oda K."/>
        </authorList>
    </citation>
    <scope>NUCLEOTIDE SEQUENCE [LARGE SCALE GENOMIC DNA]</scope>
    <source>
        <strain evidence="6">NBRC 110686 / TISTR 2288 / 201-F6</strain>
    </source>
</reference>
<reference evidence="5 6" key="2">
    <citation type="journal article" date="2016" name="Science">
        <title>A bacterium that degrades and assimilates poly(ethylene terephthalate).</title>
        <authorList>
            <person name="Yoshida S."/>
            <person name="Hiraga K."/>
            <person name="Takehana T."/>
            <person name="Taniguchi I."/>
            <person name="Yamaji H."/>
            <person name="Maeda Y."/>
            <person name="Toyohara K."/>
            <person name="Miyamoto K."/>
            <person name="Kimura Y."/>
            <person name="Oda K."/>
        </authorList>
    </citation>
    <scope>NUCLEOTIDE SEQUENCE [LARGE SCALE GENOMIC DNA]</scope>
    <source>
        <strain evidence="6">NBRC 110686 / TISTR 2288 / 201-F6</strain>
    </source>
</reference>
<evidence type="ECO:0000256" key="2">
    <source>
        <dbReference type="PROSITE-ProRule" id="PRU00169"/>
    </source>
</evidence>
<dbReference type="GO" id="GO:0000160">
    <property type="term" value="P:phosphorelay signal transduction system"/>
    <property type="evidence" value="ECO:0007669"/>
    <property type="project" value="InterPro"/>
</dbReference>
<evidence type="ECO:0000256" key="1">
    <source>
        <dbReference type="ARBA" id="ARBA00022553"/>
    </source>
</evidence>
<name>A0A0K8P1T6_PISS1</name>
<dbReference type="PROSITE" id="PS50110">
    <property type="entry name" value="RESPONSE_REGULATORY"/>
    <property type="match status" value="1"/>
</dbReference>
<keyword evidence="1 2" id="KW-0597">Phosphoprotein</keyword>
<dbReference type="PANTHER" id="PTHR44591">
    <property type="entry name" value="STRESS RESPONSE REGULATOR PROTEIN 1"/>
    <property type="match status" value="1"/>
</dbReference>
<proteinExistence type="predicted"/>
<evidence type="ECO:0000259" key="4">
    <source>
        <dbReference type="PROSITE" id="PS50110"/>
    </source>
</evidence>
<dbReference type="Pfam" id="PF00072">
    <property type="entry name" value="Response_reg"/>
    <property type="match status" value="1"/>
</dbReference>
<dbReference type="STRING" id="1547922.ISF6_2467"/>
<dbReference type="SMART" id="SM00448">
    <property type="entry name" value="REC"/>
    <property type="match status" value="1"/>
</dbReference>
<dbReference type="Gene3D" id="3.40.50.2300">
    <property type="match status" value="1"/>
</dbReference>
<accession>A0A0K8P1T6</accession>
<comment type="caution">
    <text evidence="5">The sequence shown here is derived from an EMBL/GenBank/DDBJ whole genome shotgun (WGS) entry which is preliminary data.</text>
</comment>
<gene>
    <name evidence="5" type="ORF">ISF6_2467</name>
</gene>
<evidence type="ECO:0000313" key="6">
    <source>
        <dbReference type="Proteomes" id="UP000037660"/>
    </source>
</evidence>
<dbReference type="InterPro" id="IPR050595">
    <property type="entry name" value="Bact_response_regulator"/>
</dbReference>
<feature type="domain" description="Response regulatory" evidence="4">
    <location>
        <begin position="27"/>
        <end position="140"/>
    </location>
</feature>
<dbReference type="CDD" id="cd00156">
    <property type="entry name" value="REC"/>
    <property type="match status" value="1"/>
</dbReference>
<dbReference type="PANTHER" id="PTHR44591:SF3">
    <property type="entry name" value="RESPONSE REGULATORY DOMAIN-CONTAINING PROTEIN"/>
    <property type="match status" value="1"/>
</dbReference>
<dbReference type="AlphaFoldDB" id="A0A0K8P1T6"/>
<feature type="modified residue" description="4-aspartylphosphate" evidence="2">
    <location>
        <position position="77"/>
    </location>
</feature>
<sequence length="152" mass="15628">MAAPEPRPAAGTAGRDNHGMPAAPLPRILYVEDNDDLRETLALLLDDGGREWVACADGEAAWAQWSARGGFDVVVLDRSLPGLSGDQLARRILAERPGQPLVLCSGHAVEPALLALGPRVHALLKPFEVEALEALLAALGGGPATASGSAGG</sequence>
<dbReference type="InterPro" id="IPR011006">
    <property type="entry name" value="CheY-like_superfamily"/>
</dbReference>
<protein>
    <submittedName>
        <fullName evidence="5">Response regulator receiver, transcriptional regulatory protein</fullName>
    </submittedName>
</protein>
<organism evidence="5 6">
    <name type="scientific">Piscinibacter sakaiensis</name>
    <name type="common">Ideonella sakaiensis</name>
    <dbReference type="NCBI Taxonomy" id="1547922"/>
    <lineage>
        <taxon>Bacteria</taxon>
        <taxon>Pseudomonadati</taxon>
        <taxon>Pseudomonadota</taxon>
        <taxon>Betaproteobacteria</taxon>
        <taxon>Burkholderiales</taxon>
        <taxon>Sphaerotilaceae</taxon>
        <taxon>Piscinibacter</taxon>
    </lineage>
</organism>